<protein>
    <submittedName>
        <fullName evidence="1">Uncharacterized protein</fullName>
    </submittedName>
</protein>
<comment type="caution">
    <text evidence="1">The sequence shown here is derived from an EMBL/GenBank/DDBJ whole genome shotgun (WGS) entry which is preliminary data.</text>
</comment>
<dbReference type="AlphaFoldDB" id="A0A9X4NHS7"/>
<dbReference type="RefSeq" id="WP_278229015.1">
    <property type="nucleotide sequence ID" value="NZ_JAOWLY010000006.1"/>
</dbReference>
<sequence length="43" mass="5024">MTEFEEKLLKEIKRLNTNLEEISISLQYVAEIDIDDKGNVRGK</sequence>
<proteinExistence type="predicted"/>
<accession>A0A9X4NHS7</accession>
<dbReference type="EMBL" id="JAOWLY010000006">
    <property type="protein sequence ID" value="MDG4983972.1"/>
    <property type="molecule type" value="Genomic_DNA"/>
</dbReference>
<dbReference type="Proteomes" id="UP001152614">
    <property type="component" value="Unassembled WGS sequence"/>
</dbReference>
<gene>
    <name evidence="1" type="ORF">OGZ51_07425</name>
</gene>
<reference evidence="1" key="1">
    <citation type="submission" date="2022-10" db="EMBL/GenBank/DDBJ databases">
        <authorList>
            <person name="Turner M.S."/>
            <person name="Huang W."/>
        </authorList>
    </citation>
    <scope>NUCLEOTIDE SEQUENCE</scope>
    <source>
        <strain evidence="1">3</strain>
    </source>
</reference>
<evidence type="ECO:0000313" key="2">
    <source>
        <dbReference type="Proteomes" id="UP001152614"/>
    </source>
</evidence>
<name>A0A9X4NHS7_9LACT</name>
<reference evidence="1" key="2">
    <citation type="journal article" date="2023" name="Food Microbiol.">
        <title>Evaluation of the fermentation potential of lactic acid bacteria isolated from herbs, fruits and vegetables as starter cultures in nut-based milk alternatives.</title>
        <authorList>
            <person name="Huang W."/>
            <person name="Dong A."/>
            <person name="Pham H.T."/>
            <person name="Zhou C."/>
            <person name="Huo Z."/>
            <person name="Watjen A.P."/>
            <person name="Prakash S."/>
            <person name="Bang-Berthelsen C.H."/>
            <person name="Turner M.S."/>
        </authorList>
    </citation>
    <scope>NUCLEOTIDE SEQUENCE</scope>
    <source>
        <strain evidence="1">3</strain>
    </source>
</reference>
<organism evidence="1 2">
    <name type="scientific">Lactococcus lactis</name>
    <dbReference type="NCBI Taxonomy" id="1358"/>
    <lineage>
        <taxon>Bacteria</taxon>
        <taxon>Bacillati</taxon>
        <taxon>Bacillota</taxon>
        <taxon>Bacilli</taxon>
        <taxon>Lactobacillales</taxon>
        <taxon>Streptococcaceae</taxon>
        <taxon>Lactococcus</taxon>
    </lineage>
</organism>
<evidence type="ECO:0000313" key="1">
    <source>
        <dbReference type="EMBL" id="MDG4983972.1"/>
    </source>
</evidence>